<dbReference type="PANTHER" id="PTHR43138:SF1">
    <property type="entry name" value="N-ACETYLTRANSFERASE ACA1"/>
    <property type="match status" value="1"/>
</dbReference>
<dbReference type="Pfam" id="PF00583">
    <property type="entry name" value="Acetyltransf_1"/>
    <property type="match status" value="1"/>
</dbReference>
<name>A0ABM7Q755_9GAMM</name>
<organism evidence="2 3">
    <name type="scientific">Noviluteimonas caseinilytica</name>
    <dbReference type="NCBI Taxonomy" id="2675101"/>
    <lineage>
        <taxon>Bacteria</taxon>
        <taxon>Pseudomonadati</taxon>
        <taxon>Pseudomonadota</taxon>
        <taxon>Gammaproteobacteria</taxon>
        <taxon>Lysobacterales</taxon>
        <taxon>Lysobacteraceae</taxon>
        <taxon>Noviluteimonas</taxon>
    </lineage>
</organism>
<evidence type="ECO:0000313" key="3">
    <source>
        <dbReference type="Proteomes" id="UP000681317"/>
    </source>
</evidence>
<feature type="domain" description="N-acetyltransferase" evidence="1">
    <location>
        <begin position="1"/>
        <end position="159"/>
    </location>
</feature>
<dbReference type="RefSeq" id="WP_213434127.1">
    <property type="nucleotide sequence ID" value="NZ_AP024545.1"/>
</dbReference>
<dbReference type="PANTHER" id="PTHR43138">
    <property type="entry name" value="ACETYLTRANSFERASE, GNAT FAMILY"/>
    <property type="match status" value="1"/>
</dbReference>
<dbReference type="Proteomes" id="UP000681317">
    <property type="component" value="Chromosome"/>
</dbReference>
<dbReference type="PROSITE" id="PS51186">
    <property type="entry name" value="GNAT"/>
    <property type="match status" value="1"/>
</dbReference>
<dbReference type="SUPFAM" id="SSF55729">
    <property type="entry name" value="Acyl-CoA N-acyltransferases (Nat)"/>
    <property type="match status" value="1"/>
</dbReference>
<gene>
    <name evidence="2" type="ORF">LYSCAS_22100</name>
</gene>
<reference evidence="2 3" key="1">
    <citation type="submission" date="2021-03" db="EMBL/GenBank/DDBJ databases">
        <title>Complete Genome Sequences of Two Lysobacter Strains Isolated from Sea Water (Lysobacter caseinilyticus) and Soil (Lysobacter helvus) in South Korea.</title>
        <authorList>
            <person name="Watanabe Y."/>
            <person name="Arakawa K."/>
        </authorList>
    </citation>
    <scope>NUCLEOTIDE SEQUENCE [LARGE SCALE GENOMIC DNA]</scope>
    <source>
        <strain evidence="2 3">KVB24</strain>
    </source>
</reference>
<evidence type="ECO:0000313" key="2">
    <source>
        <dbReference type="EMBL" id="BCT93186.1"/>
    </source>
</evidence>
<dbReference type="Gene3D" id="3.40.630.30">
    <property type="match status" value="1"/>
</dbReference>
<keyword evidence="3" id="KW-1185">Reference proteome</keyword>
<dbReference type="InterPro" id="IPR000182">
    <property type="entry name" value="GNAT_dom"/>
</dbReference>
<accession>A0ABM7Q755</accession>
<sequence length="159" mass="17067">MLIRKAERFDAGSMFAIVREATAAADTLPFRAMPDALCEAHWFGPHQAWVATSDDDRVEGIYKLGDNYPDSGSHVASATYIVASGARGRGIGRTLVEHSLDEARSRGYSAIVFNYVVASNAAAVALYLKLGFAVVGTIPGAFRHPALGPVDVYVMHRAL</sequence>
<protein>
    <submittedName>
        <fullName evidence="2">N-acetyltransferase</fullName>
    </submittedName>
</protein>
<dbReference type="InterPro" id="IPR016181">
    <property type="entry name" value="Acyl_CoA_acyltransferase"/>
</dbReference>
<dbReference type="EMBL" id="AP024545">
    <property type="protein sequence ID" value="BCT93186.1"/>
    <property type="molecule type" value="Genomic_DNA"/>
</dbReference>
<dbReference type="InterPro" id="IPR052742">
    <property type="entry name" value="Mito_N-acetyltransferase"/>
</dbReference>
<proteinExistence type="predicted"/>
<evidence type="ECO:0000259" key="1">
    <source>
        <dbReference type="PROSITE" id="PS51186"/>
    </source>
</evidence>
<dbReference type="CDD" id="cd04301">
    <property type="entry name" value="NAT_SF"/>
    <property type="match status" value="1"/>
</dbReference>